<dbReference type="RefSeq" id="WP_155335170.1">
    <property type="nucleotide sequence ID" value="NZ_BAAABN010000078.1"/>
</dbReference>
<keyword evidence="1" id="KW-0472">Membrane</keyword>
<proteinExistence type="predicted"/>
<dbReference type="PANTHER" id="PTHR42305">
    <property type="entry name" value="MEMBRANE PROTEIN RV1733C-RELATED"/>
    <property type="match status" value="1"/>
</dbReference>
<dbReference type="AlphaFoldDB" id="A0A5M3VVI5"/>
<name>A0A5M3VVI5_9ACTN</name>
<accession>A0A5M3VVI5</accession>
<keyword evidence="1" id="KW-0812">Transmembrane</keyword>
<keyword evidence="1" id="KW-1133">Transmembrane helix</keyword>
<comment type="caution">
    <text evidence="2">The sequence shown here is derived from an EMBL/GenBank/DDBJ whole genome shotgun (WGS) entry which is preliminary data.</text>
</comment>
<feature type="transmembrane region" description="Helical" evidence="1">
    <location>
        <begin position="34"/>
        <end position="56"/>
    </location>
</feature>
<keyword evidence="3" id="KW-1185">Reference proteome</keyword>
<sequence>MVQNPVSRGPVTRLVRWLGLDRNPLRRRSDRVEAAIRLLSVIGLLVSVVFGVLFGVRTYQDGLRVEADQQRTRHPVDATLLETVGPKLSVTSPAAGPAMATWKSLNGVPHQGLIHAPALWKKGQTVHVWIDDRGEIVPRPRDRETTLISGMTVGVGTPILTGVLAGLILLTTRLVVARRARRVWAAEWTIIEPTWRIND</sequence>
<reference evidence="2 3" key="1">
    <citation type="submission" date="2019-10" db="EMBL/GenBank/DDBJ databases">
        <title>Whole genome shotgun sequence of Acrocarpospora corrugata NBRC 13972.</title>
        <authorList>
            <person name="Ichikawa N."/>
            <person name="Kimura A."/>
            <person name="Kitahashi Y."/>
            <person name="Komaki H."/>
            <person name="Oguchi A."/>
        </authorList>
    </citation>
    <scope>NUCLEOTIDE SEQUENCE [LARGE SCALE GENOMIC DNA]</scope>
    <source>
        <strain evidence="2 3">NBRC 13972</strain>
    </source>
</reference>
<dbReference type="PANTHER" id="PTHR42305:SF1">
    <property type="entry name" value="MEMBRANE PROTEIN RV1733C-RELATED"/>
    <property type="match status" value="1"/>
</dbReference>
<evidence type="ECO:0000256" key="1">
    <source>
        <dbReference type="SAM" id="Phobius"/>
    </source>
</evidence>
<dbReference type="Proteomes" id="UP000334990">
    <property type="component" value="Unassembled WGS sequence"/>
</dbReference>
<protein>
    <submittedName>
        <fullName evidence="2">Uncharacterized protein</fullName>
    </submittedName>
</protein>
<dbReference type="EMBL" id="BLAD01000037">
    <property type="protein sequence ID" value="GER98750.1"/>
    <property type="molecule type" value="Genomic_DNA"/>
</dbReference>
<feature type="transmembrane region" description="Helical" evidence="1">
    <location>
        <begin position="147"/>
        <end position="172"/>
    </location>
</feature>
<evidence type="ECO:0000313" key="3">
    <source>
        <dbReference type="Proteomes" id="UP000334990"/>
    </source>
</evidence>
<dbReference type="InterPro" id="IPR039708">
    <property type="entry name" value="MT1774/Rv1733c-like"/>
</dbReference>
<dbReference type="OrthoDB" id="3542690at2"/>
<gene>
    <name evidence="2" type="ORF">Acor_08130</name>
</gene>
<organism evidence="2 3">
    <name type="scientific">Acrocarpospora corrugata</name>
    <dbReference type="NCBI Taxonomy" id="35763"/>
    <lineage>
        <taxon>Bacteria</taxon>
        <taxon>Bacillati</taxon>
        <taxon>Actinomycetota</taxon>
        <taxon>Actinomycetes</taxon>
        <taxon>Streptosporangiales</taxon>
        <taxon>Streptosporangiaceae</taxon>
        <taxon>Acrocarpospora</taxon>
    </lineage>
</organism>
<evidence type="ECO:0000313" key="2">
    <source>
        <dbReference type="EMBL" id="GER98750.1"/>
    </source>
</evidence>